<gene>
    <name evidence="2" type="ORF">LEP1GSC116_0377</name>
</gene>
<evidence type="ECO:0000313" key="3">
    <source>
        <dbReference type="Proteomes" id="UP000012092"/>
    </source>
</evidence>
<dbReference type="EMBL" id="AHNZ02000169">
    <property type="protein sequence ID" value="EMO06807.1"/>
    <property type="molecule type" value="Genomic_DNA"/>
</dbReference>
<protein>
    <submittedName>
        <fullName evidence="2">Uncharacterized protein</fullName>
    </submittedName>
</protein>
<name>M6RF29_LEPIR</name>
<organism evidence="2 3">
    <name type="scientific">Leptospira interrogans serovar Icterohaemorrhagiae str. Verdun HP</name>
    <dbReference type="NCBI Taxonomy" id="1049910"/>
    <lineage>
        <taxon>Bacteria</taxon>
        <taxon>Pseudomonadati</taxon>
        <taxon>Spirochaetota</taxon>
        <taxon>Spirochaetia</taxon>
        <taxon>Leptospirales</taxon>
        <taxon>Leptospiraceae</taxon>
        <taxon>Leptospira</taxon>
    </lineage>
</organism>
<feature type="region of interest" description="Disordered" evidence="1">
    <location>
        <begin position="128"/>
        <end position="196"/>
    </location>
</feature>
<evidence type="ECO:0000313" key="2">
    <source>
        <dbReference type="EMBL" id="EMO06807.1"/>
    </source>
</evidence>
<accession>M6RF29</accession>
<dbReference type="AlphaFoldDB" id="M6RF29"/>
<comment type="caution">
    <text evidence="2">The sequence shown here is derived from an EMBL/GenBank/DDBJ whole genome shotgun (WGS) entry which is preliminary data.</text>
</comment>
<sequence length="196" mass="22953">MTDSVLIQKLNARLIDEGILDRTFEENYSIVYQKLNEEIFKIENPSLPEINFELGEKFLKNWLTGLSHQGISQDKLTNYLRCGLAHLSYEYIKSNDQEIEIDDKIESTIVFFKNRNFEKSFFRSNDKEKMAAPKSIPTQKAAGKKTIPKKKAIKKKKLIKKKISKKKASKKIQKKKTVKKKILKKKRKENKPFTEI</sequence>
<proteinExistence type="predicted"/>
<reference evidence="2 3" key="1">
    <citation type="submission" date="2013-01" db="EMBL/GenBank/DDBJ databases">
        <authorList>
            <person name="Harkins D.M."/>
            <person name="Durkin A.S."/>
            <person name="Brinkac L.M."/>
            <person name="Haft D.H."/>
            <person name="Selengut J.D."/>
            <person name="Sanka R."/>
            <person name="DePew J."/>
            <person name="Purushe J."/>
            <person name="Picardeau M."/>
            <person name="Werts C."/>
            <person name="Goarant C."/>
            <person name="Vinetz J.M."/>
            <person name="Sutton G.G."/>
            <person name="Nierman W.C."/>
            <person name="Fouts D.E."/>
        </authorList>
    </citation>
    <scope>NUCLEOTIDE SEQUENCE [LARGE SCALE GENOMIC DNA]</scope>
    <source>
        <strain evidence="2 3">Verdun HP</strain>
    </source>
</reference>
<feature type="compositionally biased region" description="Basic residues" evidence="1">
    <location>
        <begin position="142"/>
        <end position="189"/>
    </location>
</feature>
<dbReference type="Proteomes" id="UP000012092">
    <property type="component" value="Unassembled WGS sequence"/>
</dbReference>
<evidence type="ECO:0000256" key="1">
    <source>
        <dbReference type="SAM" id="MobiDB-lite"/>
    </source>
</evidence>